<name>A0A1R2C396_9CILI</name>
<organism evidence="1 2">
    <name type="scientific">Stentor coeruleus</name>
    <dbReference type="NCBI Taxonomy" id="5963"/>
    <lineage>
        <taxon>Eukaryota</taxon>
        <taxon>Sar</taxon>
        <taxon>Alveolata</taxon>
        <taxon>Ciliophora</taxon>
        <taxon>Postciliodesmatophora</taxon>
        <taxon>Heterotrichea</taxon>
        <taxon>Heterotrichida</taxon>
        <taxon>Stentoridae</taxon>
        <taxon>Stentor</taxon>
    </lineage>
</organism>
<dbReference type="Proteomes" id="UP000187209">
    <property type="component" value="Unassembled WGS sequence"/>
</dbReference>
<accession>A0A1R2C396</accession>
<evidence type="ECO:0000313" key="1">
    <source>
        <dbReference type="EMBL" id="OMJ83493.1"/>
    </source>
</evidence>
<protein>
    <submittedName>
        <fullName evidence="1">Uncharacterized protein</fullName>
    </submittedName>
</protein>
<keyword evidence="2" id="KW-1185">Reference proteome</keyword>
<reference evidence="1 2" key="1">
    <citation type="submission" date="2016-11" db="EMBL/GenBank/DDBJ databases">
        <title>The macronuclear genome of Stentor coeruleus: a giant cell with tiny introns.</title>
        <authorList>
            <person name="Slabodnick M."/>
            <person name="Ruby J.G."/>
            <person name="Reiff S.B."/>
            <person name="Swart E.C."/>
            <person name="Gosai S."/>
            <person name="Prabakaran S."/>
            <person name="Witkowska E."/>
            <person name="Larue G.E."/>
            <person name="Fisher S."/>
            <person name="Freeman R.M."/>
            <person name="Gunawardena J."/>
            <person name="Chu W."/>
            <person name="Stover N.A."/>
            <person name="Gregory B.D."/>
            <person name="Nowacki M."/>
            <person name="Derisi J."/>
            <person name="Roy S.W."/>
            <person name="Marshall W.F."/>
            <person name="Sood P."/>
        </authorList>
    </citation>
    <scope>NUCLEOTIDE SEQUENCE [LARGE SCALE GENOMIC DNA]</scope>
    <source>
        <strain evidence="1">WM001</strain>
    </source>
</reference>
<sequence length="160" mass="18792">MHRPKNRFSSQLYHTPKSIRPYAIDKVHFPKVLSDLDNLQTLLKPIHIYQSKSLPKLPSSTRNTSINDFFKQKPSLEELLKLVPKPKTRIKKSSLEPVNIHMNMIRLNEKTNETLVRKIVEFSNSNRKDSEPHKFKNLSKKKVSFITMDFQSSTEKHRIV</sequence>
<comment type="caution">
    <text evidence="1">The sequence shown here is derived from an EMBL/GenBank/DDBJ whole genome shotgun (WGS) entry which is preliminary data.</text>
</comment>
<dbReference type="AlphaFoldDB" id="A0A1R2C396"/>
<evidence type="ECO:0000313" key="2">
    <source>
        <dbReference type="Proteomes" id="UP000187209"/>
    </source>
</evidence>
<proteinExistence type="predicted"/>
<dbReference type="EMBL" id="MPUH01000302">
    <property type="protein sequence ID" value="OMJ83493.1"/>
    <property type="molecule type" value="Genomic_DNA"/>
</dbReference>
<gene>
    <name evidence="1" type="ORF">SteCoe_15596</name>
</gene>